<dbReference type="AlphaFoldDB" id="A0A0A7LE19"/>
<accession>A0A0A7LE19</accession>
<dbReference type="EMBL" id="CP010070">
    <property type="protein sequence ID" value="AIZ56542.1"/>
    <property type="molecule type" value="Genomic_DNA"/>
</dbReference>
<keyword evidence="2" id="KW-1185">Reference proteome</keyword>
<dbReference type="InterPro" id="IPR036069">
    <property type="entry name" value="DUF34/NIF3_sf"/>
</dbReference>
<sequence length="337" mass="38383">MIADNKINYELGHFEHHMKVYDAYKLAIETGIKNDPRPKEEVNIVLKNAKEEYDKLPKNKKEYFDKEKLWNPYSDSRLSWGEELAKETEAERFIWGIDIGTGEIMLADRLKEKGQKISAVVAHHPTGMSRTPFPEVMWMQTDMFHDVGIPINITEGLIKTRMDEVSRNVMGSNYNQPVDAARLLDILMFNIHSPADNMVQLYLEDLIEKAEPKYLEDIIDLLMTEPEFKLASKYNDPPKIMVGNKKSRCGKVIAKMTGGTSGPKEMYEKLAQAGVGTVVGMHFPENHLEEAKKQNINMIISGHMASDSLGINRICDVWEKKGIEVIGCGGFMRFSRN</sequence>
<gene>
    <name evidence="1" type="ORF">Mpt1_c06570</name>
</gene>
<protein>
    <submittedName>
        <fullName evidence="1">NIF3 (NGG1p interacting factor 3)</fullName>
    </submittedName>
</protein>
<dbReference type="STRING" id="1577791.Mpt1_c06570"/>
<dbReference type="Proteomes" id="UP000030787">
    <property type="component" value="Chromosome"/>
</dbReference>
<proteinExistence type="predicted"/>
<reference evidence="1 2" key="1">
    <citation type="journal article" date="2014" name="Appl. Environ. Microbiol.">
        <title>Comparative Genome Analysis of 'Candidatus Methanoplasma termitum' Indicates a New Mode of Energy Metabolism in the Seventh Order of Methanogens.</title>
        <authorList>
            <person name="Lang K."/>
            <person name="Schuldes J."/>
            <person name="Klingl A."/>
            <person name="Poehlein A."/>
            <person name="Daniel R."/>
            <person name="Brune A."/>
        </authorList>
    </citation>
    <scope>NUCLEOTIDE SEQUENCE [LARGE SCALE GENOMIC DNA]</scope>
    <source>
        <strain evidence="2">Mpt1</strain>
    </source>
</reference>
<organism evidence="1 2">
    <name type="scientific">Candidatus Methanoplasma termitum</name>
    <dbReference type="NCBI Taxonomy" id="1577791"/>
    <lineage>
        <taxon>Archaea</taxon>
        <taxon>Methanobacteriati</taxon>
        <taxon>Thermoplasmatota</taxon>
        <taxon>Thermoplasmata</taxon>
        <taxon>Methanomassiliicoccales</taxon>
        <taxon>Methanomassiliicoccaceae</taxon>
        <taxon>Candidatus Methanoplasma</taxon>
    </lineage>
</organism>
<evidence type="ECO:0000313" key="1">
    <source>
        <dbReference type="EMBL" id="AIZ56542.1"/>
    </source>
</evidence>
<evidence type="ECO:0000313" key="2">
    <source>
        <dbReference type="Proteomes" id="UP000030787"/>
    </source>
</evidence>
<name>A0A0A7LE19_9ARCH</name>
<dbReference type="KEGG" id="mear:Mpt1_c06570"/>
<dbReference type="SUPFAM" id="SSF102705">
    <property type="entry name" value="NIF3 (NGG1p interacting factor 3)-like"/>
    <property type="match status" value="1"/>
</dbReference>
<dbReference type="HOGENOM" id="CLU_075763_0_0_2"/>